<organism evidence="1 2">
    <name type="scientific">Rhabditophanes sp. KR3021</name>
    <dbReference type="NCBI Taxonomy" id="114890"/>
    <lineage>
        <taxon>Eukaryota</taxon>
        <taxon>Metazoa</taxon>
        <taxon>Ecdysozoa</taxon>
        <taxon>Nematoda</taxon>
        <taxon>Chromadorea</taxon>
        <taxon>Rhabditida</taxon>
        <taxon>Tylenchina</taxon>
        <taxon>Panagrolaimomorpha</taxon>
        <taxon>Strongyloidoidea</taxon>
        <taxon>Alloionematidae</taxon>
        <taxon>Rhabditophanes</taxon>
    </lineage>
</organism>
<name>A0AC35TRP2_9BILA</name>
<evidence type="ECO:0000313" key="1">
    <source>
        <dbReference type="Proteomes" id="UP000095286"/>
    </source>
</evidence>
<accession>A0AC35TRP2</accession>
<dbReference type="WBParaSite" id="RSKR_0000367200.1">
    <property type="protein sequence ID" value="RSKR_0000367200.1"/>
    <property type="gene ID" value="RSKR_0000367200"/>
</dbReference>
<dbReference type="Proteomes" id="UP000095286">
    <property type="component" value="Unplaced"/>
</dbReference>
<evidence type="ECO:0000313" key="2">
    <source>
        <dbReference type="WBParaSite" id="RSKR_0000367200.1"/>
    </source>
</evidence>
<sequence length="433" mass="49394">MTVMSDSVTVIRLCNEVLWQNHAYLGEEPINDLTDALDFIRKQNAIIKDLRSQLAKEKEDNQKLRECQNSSNNSPDYNDDSLVSEEDYERAAAKILVNSKEDTRRNSMTSILHSKSVLDEVPIKHHAFGAIKSLSSDTCDNCQKSFSFGKPKLRCSGCLLTIHEKCKNEVKDKPCFMRNGKNETKKSIKENSERKRLIFYCPNISTQSVNYCVPHLIQNCTHYLDKLTGENSQDLYNKNAMSGSEKTLSVHLLKAFHHRRVPDLTCFSPKCIAFTVMLFLSELSEPLIPASSWKEFYGASDGEEILKAIKELPLPNKHTMAMLILHWRNQIRKSQNPLWMRDSFCSNLWSIVLGHGRSSLSITTSDSTGRQVMKTLLTGIPSENFLKLLKEKAKPSNHFAPILKMNTKDQPQKKSPLLRYKTIGTPIIKSPWR</sequence>
<protein>
    <submittedName>
        <fullName evidence="2">Phorbol-ester/DAG-type domain-containing protein</fullName>
    </submittedName>
</protein>
<reference evidence="2" key="1">
    <citation type="submission" date="2016-11" db="UniProtKB">
        <authorList>
            <consortium name="WormBaseParasite"/>
        </authorList>
    </citation>
    <scope>IDENTIFICATION</scope>
    <source>
        <strain evidence="2">KR3021</strain>
    </source>
</reference>
<proteinExistence type="predicted"/>